<feature type="signal peptide" evidence="1">
    <location>
        <begin position="1"/>
        <end position="22"/>
    </location>
</feature>
<reference evidence="3" key="2">
    <citation type="submission" date="2015-08" db="EMBL/GenBank/DDBJ databases">
        <title>Draft Genome Sequence of a Heterotrophic Facultative Anaerobic Bacterium Ardenticatena maritima Strain 110S.</title>
        <authorList>
            <person name="Kawaichi S."/>
            <person name="Yoshida T."/>
            <person name="Sako Y."/>
            <person name="Nakamura R."/>
        </authorList>
    </citation>
    <scope>NUCLEOTIDE SEQUENCE [LARGE SCALE GENOMIC DNA]</scope>
    <source>
        <strain evidence="3">110S</strain>
    </source>
</reference>
<proteinExistence type="predicted"/>
<sequence length="164" mass="18575">MRFLWSVWLILLTLTACGGGVAADQPPDIRYGEDPCDECHMLIQEKRFAAAYITEDGQSYRFDDIGDMLLHMQKHSPQIASAWVHDYDTEEWLRAEEAFYVHASSLHTPMGYGLAAFATRERAEAFANEHGGMVMTFDALRAKDADTLRRASAPDETTEHNHDH</sequence>
<dbReference type="AlphaFoldDB" id="A0A0M8K7W4"/>
<evidence type="ECO:0000256" key="1">
    <source>
        <dbReference type="SAM" id="SignalP"/>
    </source>
</evidence>
<dbReference type="InParanoid" id="A0A0M8K7W4"/>
<evidence type="ECO:0000313" key="3">
    <source>
        <dbReference type="Proteomes" id="UP000037784"/>
    </source>
</evidence>
<feature type="chain" id="PRO_5005817396" description="Copper chaperone NosL" evidence="1">
    <location>
        <begin position="23"/>
        <end position="164"/>
    </location>
</feature>
<comment type="caution">
    <text evidence="2">The sequence shown here is derived from an EMBL/GenBank/DDBJ whole genome shotgun (WGS) entry which is preliminary data.</text>
</comment>
<dbReference type="Gene3D" id="3.30.70.2050">
    <property type="match status" value="1"/>
</dbReference>
<keyword evidence="3" id="KW-1185">Reference proteome</keyword>
<dbReference type="PROSITE" id="PS51257">
    <property type="entry name" value="PROKAR_LIPOPROTEIN"/>
    <property type="match status" value="1"/>
</dbReference>
<keyword evidence="1" id="KW-0732">Signal</keyword>
<dbReference type="SUPFAM" id="SSF160387">
    <property type="entry name" value="NosL/MerB-like"/>
    <property type="match status" value="1"/>
</dbReference>
<accession>A0A0M8K7W4</accession>
<dbReference type="PANTHER" id="PTHR41247:SF1">
    <property type="entry name" value="HTH-TYPE TRANSCRIPTIONAL REPRESSOR YCNK"/>
    <property type="match status" value="1"/>
</dbReference>
<dbReference type="EMBL" id="BBZA01000063">
    <property type="protein sequence ID" value="GAP62552.1"/>
    <property type="molecule type" value="Genomic_DNA"/>
</dbReference>
<dbReference type="OrthoDB" id="165797at2"/>
<dbReference type="RefSeq" id="WP_054492467.1">
    <property type="nucleotide sequence ID" value="NZ_BBZA01000063.1"/>
</dbReference>
<dbReference type="Pfam" id="PF05573">
    <property type="entry name" value="NosL"/>
    <property type="match status" value="1"/>
</dbReference>
<dbReference type="Proteomes" id="UP000037784">
    <property type="component" value="Unassembled WGS sequence"/>
</dbReference>
<protein>
    <recommendedName>
        <fullName evidence="4">Copper chaperone NosL</fullName>
    </recommendedName>
</protein>
<name>A0A0M8K7W4_9CHLR</name>
<reference evidence="2 3" key="1">
    <citation type="journal article" date="2015" name="Genome Announc.">
        <title>Draft Genome Sequence of a Heterotrophic Facultative Anaerobic Thermophilic Bacterium, Ardenticatena maritima Strain 110ST.</title>
        <authorList>
            <person name="Kawaichi S."/>
            <person name="Yoshida T."/>
            <person name="Sako Y."/>
            <person name="Nakamura R."/>
        </authorList>
    </citation>
    <scope>NUCLEOTIDE SEQUENCE [LARGE SCALE GENOMIC DNA]</scope>
    <source>
        <strain evidence="2 3">110S</strain>
    </source>
</reference>
<gene>
    <name evidence="2" type="ORF">ARMA_0975</name>
</gene>
<organism evidence="2 3">
    <name type="scientific">Ardenticatena maritima</name>
    <dbReference type="NCBI Taxonomy" id="872965"/>
    <lineage>
        <taxon>Bacteria</taxon>
        <taxon>Bacillati</taxon>
        <taxon>Chloroflexota</taxon>
        <taxon>Ardenticatenia</taxon>
        <taxon>Ardenticatenales</taxon>
        <taxon>Ardenticatenaceae</taxon>
        <taxon>Ardenticatena</taxon>
    </lineage>
</organism>
<dbReference type="InterPro" id="IPR008719">
    <property type="entry name" value="N2O_reductase_NosL"/>
</dbReference>
<dbReference type="PANTHER" id="PTHR41247">
    <property type="entry name" value="HTH-TYPE TRANSCRIPTIONAL REPRESSOR YCNK"/>
    <property type="match status" value="1"/>
</dbReference>
<evidence type="ECO:0008006" key="4">
    <source>
        <dbReference type="Google" id="ProtNLM"/>
    </source>
</evidence>
<evidence type="ECO:0000313" key="2">
    <source>
        <dbReference type="EMBL" id="GAP62552.1"/>
    </source>
</evidence>